<keyword evidence="2" id="KW-1185">Reference proteome</keyword>
<accession>A0A4D4L0N9</accession>
<evidence type="ECO:0000313" key="1">
    <source>
        <dbReference type="EMBL" id="GDY51609.1"/>
    </source>
</evidence>
<organism evidence="1 2">
    <name type="scientific">Streptomyces violaceusniger</name>
    <dbReference type="NCBI Taxonomy" id="68280"/>
    <lineage>
        <taxon>Bacteria</taxon>
        <taxon>Bacillati</taxon>
        <taxon>Actinomycetota</taxon>
        <taxon>Actinomycetes</taxon>
        <taxon>Kitasatosporales</taxon>
        <taxon>Streptomycetaceae</taxon>
        <taxon>Streptomyces</taxon>
        <taxon>Streptomyces violaceusniger group</taxon>
    </lineage>
</organism>
<reference evidence="1 2" key="1">
    <citation type="journal article" date="2020" name="Int. J. Syst. Evol. Microbiol.">
        <title>Reclassification of Streptomyces castelarensis and Streptomyces sporoclivatus as later heterotypic synonyms of Streptomyces antimycoticus.</title>
        <authorList>
            <person name="Komaki H."/>
            <person name="Tamura T."/>
        </authorList>
    </citation>
    <scope>NUCLEOTIDE SEQUENCE [LARGE SCALE GENOMIC DNA]</scope>
    <source>
        <strain evidence="1 2">NBRC 13459</strain>
    </source>
</reference>
<dbReference type="AlphaFoldDB" id="A0A4D4L0N9"/>
<dbReference type="EMBL" id="BJHW01000001">
    <property type="protein sequence ID" value="GDY51609.1"/>
    <property type="molecule type" value="Genomic_DNA"/>
</dbReference>
<evidence type="ECO:0000313" key="2">
    <source>
        <dbReference type="Proteomes" id="UP000301309"/>
    </source>
</evidence>
<proteinExistence type="predicted"/>
<name>A0A4D4L0N9_STRVO</name>
<protein>
    <submittedName>
        <fullName evidence="1">Uncharacterized protein</fullName>
    </submittedName>
</protein>
<gene>
    <name evidence="1" type="ORF">SVIO_022320</name>
</gene>
<comment type="caution">
    <text evidence="1">The sequence shown here is derived from an EMBL/GenBank/DDBJ whole genome shotgun (WGS) entry which is preliminary data.</text>
</comment>
<sequence>MVAEVVPAPEAVPASAVVVETVASSPAAATEAHTPVRTLLVKGKRRLMGPLLGVGESGAEVRGEGRS</sequence>
<dbReference type="Proteomes" id="UP000301309">
    <property type="component" value="Unassembled WGS sequence"/>
</dbReference>